<dbReference type="InterPro" id="IPR004408">
    <property type="entry name" value="Biotin_CoA_COase_ligase"/>
</dbReference>
<dbReference type="InterPro" id="IPR013196">
    <property type="entry name" value="HTH_11"/>
</dbReference>
<keyword evidence="5" id="KW-0238">DNA-binding</keyword>
<keyword evidence="5" id="KW-0804">Transcription</keyword>
<feature type="binding site" evidence="5">
    <location>
        <position position="189"/>
    </location>
    <ligand>
        <name>biotin</name>
        <dbReference type="ChEBI" id="CHEBI:57586"/>
    </ligand>
</feature>
<keyword evidence="8" id="KW-1185">Reference proteome</keyword>
<dbReference type="InterPro" id="IPR004143">
    <property type="entry name" value="BPL_LPL_catalytic"/>
</dbReference>
<keyword evidence="5" id="KW-0678">Repressor</keyword>
<comment type="catalytic activity">
    <reaction evidence="5">
        <text>biotin + L-lysyl-[protein] + ATP = N(6)-biotinyl-L-lysyl-[protein] + AMP + diphosphate + H(+)</text>
        <dbReference type="Rhea" id="RHEA:11756"/>
        <dbReference type="Rhea" id="RHEA-COMP:9752"/>
        <dbReference type="Rhea" id="RHEA-COMP:10505"/>
        <dbReference type="ChEBI" id="CHEBI:15378"/>
        <dbReference type="ChEBI" id="CHEBI:29969"/>
        <dbReference type="ChEBI" id="CHEBI:30616"/>
        <dbReference type="ChEBI" id="CHEBI:33019"/>
        <dbReference type="ChEBI" id="CHEBI:57586"/>
        <dbReference type="ChEBI" id="CHEBI:83144"/>
        <dbReference type="ChEBI" id="CHEBI:456215"/>
        <dbReference type="EC" id="6.3.4.15"/>
    </reaction>
</comment>
<feature type="binding site" evidence="5">
    <location>
        <begin position="122"/>
        <end position="124"/>
    </location>
    <ligand>
        <name>biotin</name>
        <dbReference type="ChEBI" id="CHEBI:57586"/>
    </ligand>
</feature>
<dbReference type="PANTHER" id="PTHR12835">
    <property type="entry name" value="BIOTIN PROTEIN LIGASE"/>
    <property type="match status" value="1"/>
</dbReference>
<comment type="caution">
    <text evidence="7">The sequence shown here is derived from an EMBL/GenBank/DDBJ whole genome shotgun (WGS) entry which is preliminary data.</text>
</comment>
<dbReference type="NCBIfam" id="TIGR00121">
    <property type="entry name" value="birA_ligase"/>
    <property type="match status" value="1"/>
</dbReference>
<dbReference type="PANTHER" id="PTHR12835:SF5">
    <property type="entry name" value="BIOTIN--PROTEIN LIGASE"/>
    <property type="match status" value="1"/>
</dbReference>
<dbReference type="SUPFAM" id="SSF55681">
    <property type="entry name" value="Class II aaRS and biotin synthetases"/>
    <property type="match status" value="1"/>
</dbReference>
<evidence type="ECO:0000313" key="7">
    <source>
        <dbReference type="EMBL" id="MDQ0271054.1"/>
    </source>
</evidence>
<comment type="function">
    <text evidence="5">Acts both as a biotin--[acetyl-CoA-carboxylase] ligase and a repressor.</text>
</comment>
<dbReference type="SUPFAM" id="SSF50037">
    <property type="entry name" value="C-terminal domain of transcriptional repressors"/>
    <property type="match status" value="1"/>
</dbReference>
<keyword evidence="1 5" id="KW-0436">Ligase</keyword>
<gene>
    <name evidence="5" type="primary">birA</name>
    <name evidence="7" type="ORF">J2S17_002941</name>
</gene>
<dbReference type="Pfam" id="PF08279">
    <property type="entry name" value="HTH_11"/>
    <property type="match status" value="1"/>
</dbReference>
<evidence type="ECO:0000256" key="5">
    <source>
        <dbReference type="HAMAP-Rule" id="MF_00978"/>
    </source>
</evidence>
<dbReference type="Gene3D" id="1.10.10.10">
    <property type="entry name" value="Winged helix-like DNA-binding domain superfamily/Winged helix DNA-binding domain"/>
    <property type="match status" value="1"/>
</dbReference>
<evidence type="ECO:0000256" key="1">
    <source>
        <dbReference type="ARBA" id="ARBA00022598"/>
    </source>
</evidence>
<comment type="caution">
    <text evidence="5">Lacks conserved residue(s) required for the propagation of feature annotation.</text>
</comment>
<dbReference type="Pfam" id="PF03099">
    <property type="entry name" value="BPL_LplA_LipB"/>
    <property type="match status" value="1"/>
</dbReference>
<keyword evidence="4 5" id="KW-0092">Biotin</keyword>
<comment type="similarity">
    <text evidence="5">Belongs to the biotin--protein ligase family.</text>
</comment>
<dbReference type="Gene3D" id="2.30.30.100">
    <property type="match status" value="1"/>
</dbReference>
<keyword evidence="3 5" id="KW-0067">ATP-binding</keyword>
<evidence type="ECO:0000256" key="4">
    <source>
        <dbReference type="ARBA" id="ARBA00023267"/>
    </source>
</evidence>
<dbReference type="InterPro" id="IPR030855">
    <property type="entry name" value="Bifunct_BirA"/>
</dbReference>
<dbReference type="HAMAP" id="MF_00978">
    <property type="entry name" value="Bifunct_BirA"/>
    <property type="match status" value="1"/>
</dbReference>
<sequence length="327" mass="36631">MQSELRKKLLDAFTNNKDEYLSGQAIADLLGCSRTAVWKHMENLRKEGFELEAVRRKGYRIISTAEKVTADEIRFGLKTKTLGKHIYYEETVDSTQKIAHRLSNEEAVEGTIVVAEEQSSGRGRMDRKWYAPKYTGVWLSIILRPNLPPHKAPQLTLIAAVAVVQAIEEVTGLQPEIKWPNDVLLNGKKITGILTEMQSDADRIVSIIMGIGINVNQKPEDYPNELKEVATSLSIEKGEKVSRAELIQVLLLKLENLYTIYLEKGFYPIKLLWEGYAISIGKNIIARTLTGSIEGKALGIKDDGVLIIEDQSGKTHHVYSADIEINS</sequence>
<reference evidence="7 8" key="1">
    <citation type="submission" date="2023-07" db="EMBL/GenBank/DDBJ databases">
        <title>Genomic Encyclopedia of Type Strains, Phase IV (KMG-IV): sequencing the most valuable type-strain genomes for metagenomic binning, comparative biology and taxonomic classification.</title>
        <authorList>
            <person name="Goeker M."/>
        </authorList>
    </citation>
    <scope>NUCLEOTIDE SEQUENCE [LARGE SCALE GENOMIC DNA]</scope>
    <source>
        <strain evidence="7 8">DSM 23494</strain>
    </source>
</reference>
<name>A0ABU0AJK1_9BACI</name>
<dbReference type="InterPro" id="IPR008988">
    <property type="entry name" value="Transcriptional_repressor_C"/>
</dbReference>
<dbReference type="InterPro" id="IPR003142">
    <property type="entry name" value="BPL_C"/>
</dbReference>
<dbReference type="EC" id="6.3.4.15" evidence="5"/>
<dbReference type="Proteomes" id="UP001238088">
    <property type="component" value="Unassembled WGS sequence"/>
</dbReference>
<evidence type="ECO:0000256" key="2">
    <source>
        <dbReference type="ARBA" id="ARBA00022741"/>
    </source>
</evidence>
<dbReference type="SUPFAM" id="SSF46785">
    <property type="entry name" value="Winged helix' DNA-binding domain"/>
    <property type="match status" value="1"/>
</dbReference>
<evidence type="ECO:0000259" key="6">
    <source>
        <dbReference type="PROSITE" id="PS51733"/>
    </source>
</evidence>
<dbReference type="InterPro" id="IPR036390">
    <property type="entry name" value="WH_DNA-bd_sf"/>
</dbReference>
<dbReference type="GO" id="GO:0004077">
    <property type="term" value="F:biotin--[biotin carboxyl-carrier protein] ligase activity"/>
    <property type="evidence" value="ECO:0007669"/>
    <property type="project" value="UniProtKB-EC"/>
</dbReference>
<dbReference type="InterPro" id="IPR036388">
    <property type="entry name" value="WH-like_DNA-bd_sf"/>
</dbReference>
<dbReference type="CDD" id="cd16442">
    <property type="entry name" value="BPL"/>
    <property type="match status" value="1"/>
</dbReference>
<dbReference type="RefSeq" id="WP_307475958.1">
    <property type="nucleotide sequence ID" value="NZ_JAUSUB010000012.1"/>
</dbReference>
<dbReference type="PROSITE" id="PS51733">
    <property type="entry name" value="BPL_LPL_CATALYTIC"/>
    <property type="match status" value="1"/>
</dbReference>
<feature type="domain" description="BPL/LPL catalytic" evidence="6">
    <location>
        <begin position="71"/>
        <end position="262"/>
    </location>
</feature>
<evidence type="ECO:0000256" key="3">
    <source>
        <dbReference type="ARBA" id="ARBA00022840"/>
    </source>
</evidence>
<dbReference type="Pfam" id="PF02237">
    <property type="entry name" value="BPL_C"/>
    <property type="match status" value="1"/>
</dbReference>
<feature type="binding site" evidence="5">
    <location>
        <position position="118"/>
    </location>
    <ligand>
        <name>biotin</name>
        <dbReference type="ChEBI" id="CHEBI:57586"/>
    </ligand>
</feature>
<dbReference type="Gene3D" id="3.30.930.10">
    <property type="entry name" value="Bira Bifunctional Protein, Domain 2"/>
    <property type="match status" value="1"/>
</dbReference>
<organism evidence="7 8">
    <name type="scientific">Cytobacillus purgationiresistens</name>
    <dbReference type="NCBI Taxonomy" id="863449"/>
    <lineage>
        <taxon>Bacteria</taxon>
        <taxon>Bacillati</taxon>
        <taxon>Bacillota</taxon>
        <taxon>Bacilli</taxon>
        <taxon>Bacillales</taxon>
        <taxon>Bacillaceae</taxon>
        <taxon>Cytobacillus</taxon>
    </lineage>
</organism>
<feature type="DNA-binding region" description="H-T-H motif" evidence="5">
    <location>
        <begin position="23"/>
        <end position="42"/>
    </location>
</feature>
<evidence type="ECO:0000313" key="8">
    <source>
        <dbReference type="Proteomes" id="UP001238088"/>
    </source>
</evidence>
<keyword evidence="5" id="KW-0805">Transcription regulation</keyword>
<protein>
    <recommendedName>
        <fullName evidence="5">Bifunctional ligase/repressor BirA</fullName>
    </recommendedName>
    <alternativeName>
        <fullName evidence="5">Biotin--[acetyl-CoA-carboxylase] ligase</fullName>
        <ecNumber evidence="5">6.3.4.15</ecNumber>
    </alternativeName>
    <alternativeName>
        <fullName evidence="5">Biotin--protein ligase</fullName>
    </alternativeName>
    <alternativeName>
        <fullName evidence="5">Biotin-[acetyl-CoA carboxylase] synthetase</fullName>
    </alternativeName>
</protein>
<dbReference type="InterPro" id="IPR045864">
    <property type="entry name" value="aa-tRNA-synth_II/BPL/LPL"/>
</dbReference>
<proteinExistence type="inferred from homology"/>
<keyword evidence="2 5" id="KW-0547">Nucleotide-binding</keyword>
<dbReference type="EMBL" id="JAUSUB010000012">
    <property type="protein sequence ID" value="MDQ0271054.1"/>
    <property type="molecule type" value="Genomic_DNA"/>
</dbReference>
<accession>A0ABU0AJK1</accession>